<dbReference type="Proteomes" id="UP000067625">
    <property type="component" value="Chromosome"/>
</dbReference>
<evidence type="ECO:0000313" key="1">
    <source>
        <dbReference type="EMBL" id="ALC83108.1"/>
    </source>
</evidence>
<organism evidence="1 2">
    <name type="scientific">Bacillus gobiensis</name>
    <dbReference type="NCBI Taxonomy" id="1441095"/>
    <lineage>
        <taxon>Bacteria</taxon>
        <taxon>Bacillati</taxon>
        <taxon>Bacillota</taxon>
        <taxon>Bacilli</taxon>
        <taxon>Bacillales</taxon>
        <taxon>Bacillaceae</taxon>
        <taxon>Bacillus</taxon>
    </lineage>
</organism>
<dbReference type="EMBL" id="CP012600">
    <property type="protein sequence ID" value="ALC83108.1"/>
    <property type="molecule type" value="Genomic_DNA"/>
</dbReference>
<dbReference type="PATRIC" id="fig|1441095.3.peg.3810"/>
<dbReference type="Pfam" id="PF19614">
    <property type="entry name" value="DUF6119"/>
    <property type="match status" value="1"/>
</dbReference>
<sequence>MELSIYKQVTTREDFIKFLREKEMRRIGESKTYTSRIVVNEEEKVEQVIIDFFFKLDSEETVEIEWANYWSGFFGDASKKTKTVESAFGMIILELDNNLYAISLGRGHSYANNFADMDFGFDIAEIIHDETSIEVKSAKFFKQSKNKSLTQYNTNSYVTSEIGESHELLVSKINIDEKYSGFLLYSYEDKMRFGSAVKLEISDYTPRDIIDIVHELHYICLNEEKSGSLPRMNFLKNNVDNQPMISDLNSMLLDAIKTVVPSVSLSYFMEDDGGILIEPAKEDSVEMIYDRRSYLLDSYSIESIGQKLNEIDCIDVSRVSIRPRSDRGSQISLLKILDYSTEYRRKDYCLYKGKWASFNKSYMDFIEREIVKVNECAIFIPGYNLTDKALEKGREIQASDIEEYDQVAYAEYPFNIFLKDEFNFILLDRKKGQHFYKNVEFADLYDVKENALIHVKIGSTPDIRYCIQQSIHSAEIFNTQSDALEVHGIDRVKKVSMLLVLQSENIILEDGTIDFSINKSIYLKIEIIEWLTKMRMLGYIPEILIAKDLRETKSKPKEEIATT</sequence>
<reference evidence="2" key="1">
    <citation type="submission" date="2015-08" db="EMBL/GenBank/DDBJ databases">
        <title>Genome sequencing project for genomic taxonomy and phylogenomics of Bacillus-like bacteria.</title>
        <authorList>
            <person name="Liu B."/>
            <person name="Wang J."/>
            <person name="Zhu Y."/>
            <person name="Liu G."/>
            <person name="Chen Q."/>
            <person name="Chen Z."/>
            <person name="Lan J."/>
            <person name="Che J."/>
            <person name="Ge C."/>
            <person name="Shi H."/>
            <person name="Pan Z."/>
            <person name="Liu X."/>
        </authorList>
    </citation>
    <scope>NUCLEOTIDE SEQUENCE [LARGE SCALE GENOMIC DNA]</scope>
    <source>
        <strain evidence="2">FJAT-4402</strain>
    </source>
</reference>
<dbReference type="STRING" id="1441095.AM592_17160"/>
<protein>
    <recommendedName>
        <fullName evidence="3">Sporadically distributed protein, TIGR04141 family</fullName>
    </recommendedName>
</protein>
<accession>A0A0M4GBJ8</accession>
<evidence type="ECO:0008006" key="3">
    <source>
        <dbReference type="Google" id="ProtNLM"/>
    </source>
</evidence>
<dbReference type="RefSeq" id="WP_053604941.1">
    <property type="nucleotide sequence ID" value="NZ_CP012600.1"/>
</dbReference>
<evidence type="ECO:0000313" key="2">
    <source>
        <dbReference type="Proteomes" id="UP000067625"/>
    </source>
</evidence>
<dbReference type="AlphaFoldDB" id="A0A0M4GBJ8"/>
<reference evidence="1 2" key="2">
    <citation type="journal article" date="2016" name="Int. J. Syst. Evol. Microbiol.">
        <title>Bacillus gobiensis sp. nov., isolated from a soil sample.</title>
        <authorList>
            <person name="Liu B."/>
            <person name="Liu G.H."/>
            <person name="Cetin S."/>
            <person name="Schumann P."/>
            <person name="Pan Z.Z."/>
            <person name="Chen Q.Q."/>
        </authorList>
    </citation>
    <scope>NUCLEOTIDE SEQUENCE [LARGE SCALE GENOMIC DNA]</scope>
    <source>
        <strain evidence="1 2">FJAT-4402</strain>
    </source>
</reference>
<gene>
    <name evidence="1" type="ORF">AM592_17160</name>
</gene>
<name>A0A0M4GBJ8_9BACI</name>
<dbReference type="InterPro" id="IPR026487">
    <property type="entry name" value="CHP04141"/>
</dbReference>
<dbReference type="OrthoDB" id="2973047at2"/>
<dbReference type="NCBIfam" id="TIGR04141">
    <property type="entry name" value="TIGR04141 family sporadically distributed protein"/>
    <property type="match status" value="1"/>
</dbReference>
<keyword evidence="2" id="KW-1185">Reference proteome</keyword>
<proteinExistence type="predicted"/>